<dbReference type="GO" id="GO:0017004">
    <property type="term" value="P:cytochrome complex assembly"/>
    <property type="evidence" value="ECO:0007669"/>
    <property type="project" value="UniProtKB-KW"/>
</dbReference>
<dbReference type="GO" id="GO:0016020">
    <property type="term" value="C:membrane"/>
    <property type="evidence" value="ECO:0007669"/>
    <property type="project" value="UniProtKB-SubCell"/>
</dbReference>
<feature type="transmembrane region" description="Helical" evidence="6">
    <location>
        <begin position="646"/>
        <end position="664"/>
    </location>
</feature>
<evidence type="ECO:0000256" key="2">
    <source>
        <dbReference type="ARBA" id="ARBA00022692"/>
    </source>
</evidence>
<dbReference type="AlphaFoldDB" id="A0A923KZL1"/>
<feature type="transmembrane region" description="Helical" evidence="6">
    <location>
        <begin position="37"/>
        <end position="55"/>
    </location>
</feature>
<organism evidence="8 9">
    <name type="scientific">Undibacterium rugosum</name>
    <dbReference type="NCBI Taxonomy" id="2762291"/>
    <lineage>
        <taxon>Bacteria</taxon>
        <taxon>Pseudomonadati</taxon>
        <taxon>Pseudomonadota</taxon>
        <taxon>Betaproteobacteria</taxon>
        <taxon>Burkholderiales</taxon>
        <taxon>Oxalobacteraceae</taxon>
        <taxon>Undibacterium</taxon>
    </lineage>
</organism>
<dbReference type="Pfam" id="PF05140">
    <property type="entry name" value="ResB"/>
    <property type="match status" value="1"/>
</dbReference>
<protein>
    <submittedName>
        <fullName evidence="8">Cytochrome c biogenesis protein ResB</fullName>
    </submittedName>
</protein>
<evidence type="ECO:0000256" key="4">
    <source>
        <dbReference type="ARBA" id="ARBA00022989"/>
    </source>
</evidence>
<evidence type="ECO:0000313" key="8">
    <source>
        <dbReference type="EMBL" id="MBC3935286.1"/>
    </source>
</evidence>
<reference evidence="8" key="1">
    <citation type="submission" date="2020-08" db="EMBL/GenBank/DDBJ databases">
        <title>Novel species isolated from subtropical streams in China.</title>
        <authorList>
            <person name="Lu H."/>
        </authorList>
    </citation>
    <scope>NUCLEOTIDE SEQUENCE</scope>
    <source>
        <strain evidence="8">CY7W</strain>
    </source>
</reference>
<feature type="transmembrane region" description="Helical" evidence="6">
    <location>
        <begin position="182"/>
        <end position="200"/>
    </location>
</feature>
<accession>A0A923KZL1</accession>
<gene>
    <name evidence="8" type="ORF">H8K47_07935</name>
</gene>
<name>A0A923KZL1_9BURK</name>
<keyword evidence="4 6" id="KW-1133">Transmembrane helix</keyword>
<keyword evidence="9" id="KW-1185">Reference proteome</keyword>
<dbReference type="EMBL" id="JACOGG010000006">
    <property type="protein sequence ID" value="MBC3935286.1"/>
    <property type="molecule type" value="Genomic_DNA"/>
</dbReference>
<evidence type="ECO:0000259" key="7">
    <source>
        <dbReference type="Pfam" id="PF05140"/>
    </source>
</evidence>
<evidence type="ECO:0000256" key="6">
    <source>
        <dbReference type="SAM" id="Phobius"/>
    </source>
</evidence>
<keyword evidence="2 6" id="KW-0812">Transmembrane</keyword>
<dbReference type="InterPro" id="IPR023494">
    <property type="entry name" value="Cyt_c_bgen_Ccs1/CcsB/ResB"/>
</dbReference>
<dbReference type="PANTHER" id="PTHR31566">
    <property type="entry name" value="CYTOCHROME C BIOGENESIS PROTEIN CCS1, CHLOROPLASTIC"/>
    <property type="match status" value="1"/>
</dbReference>
<dbReference type="RefSeq" id="WP_186880861.1">
    <property type="nucleotide sequence ID" value="NZ_JACOGG010000006.1"/>
</dbReference>
<evidence type="ECO:0000256" key="3">
    <source>
        <dbReference type="ARBA" id="ARBA00022748"/>
    </source>
</evidence>
<comment type="caution">
    <text evidence="8">The sequence shown here is derived from an EMBL/GenBank/DDBJ whole genome shotgun (WGS) entry which is preliminary data.</text>
</comment>
<keyword evidence="3" id="KW-0201">Cytochrome c-type biogenesis</keyword>
<proteinExistence type="predicted"/>
<evidence type="ECO:0000313" key="9">
    <source>
        <dbReference type="Proteomes" id="UP000612361"/>
    </source>
</evidence>
<keyword evidence="5 6" id="KW-0472">Membrane</keyword>
<dbReference type="Proteomes" id="UP000612361">
    <property type="component" value="Unassembled WGS sequence"/>
</dbReference>
<evidence type="ECO:0000256" key="5">
    <source>
        <dbReference type="ARBA" id="ARBA00023136"/>
    </source>
</evidence>
<evidence type="ECO:0000256" key="1">
    <source>
        <dbReference type="ARBA" id="ARBA00004141"/>
    </source>
</evidence>
<dbReference type="InterPro" id="IPR007816">
    <property type="entry name" value="ResB-like_domain"/>
</dbReference>
<sequence length="715" mass="79146">MDNKLEFESPADTGGIQLRTRQAWLADSVELLSSMRFAISILVLIAIGAVIGTVLKQNEPMPNYVNQFGPFWYEVLDKFGLYSVYSAWWFLLMVGLLVVSTSLCVIRNAPKMLKDMRNWRDNVREQSLRNFHHRGEWSSARQPATVQQGVQQLLASLGYQQKLVAKEGATLIAARQGAGNKWGYILAHSAIVVIVLGAMLDSELPIRLQRWFGGKVPYEGAGIIANIPQQHRLPLGNPSFRGNSLIPEGSSSNTAIITQSSGVLIQDLPFTLQLKKFHIDFYSSGMPKLFASDVILTDHETGKKTEATIKVNQPLIYQGIAIYQSSFEDGGSRLQLQTYAMTGDHASGTGLKGEIGGSTPLTAADQQEYTIEWTGFRPFNVENMAKNGTDVRAVDTNKSFNERLGADLSKQLGSAAKNVNTKEFKNVGPSFQYKLRDKTGQAKEFMNYMQPMLIDGDYMILSGVRESAADSFRFLRIPADDNDSVTEWMRLRAALHNKVLREKAADRFAASALPASMASAADMRQQIQASAANSLAIFAGNGQDAGFVAISRYLEQKIPAADQAKAADVMIKILNGSLWNLWMLAREQEGLPALDMTDKHARFLQLATTALSDAAFYHAPVYLQLRGFEEVKASVLQITRSPGKSVVYLGCLLLVLGVFAMFYIRERRLWIWLKADGQGSHILMAMSSQRKTLDFEKEFAQLSQGLAAIAQEARP</sequence>
<dbReference type="PANTHER" id="PTHR31566:SF0">
    <property type="entry name" value="CYTOCHROME C BIOGENESIS PROTEIN CCS1, CHLOROPLASTIC"/>
    <property type="match status" value="1"/>
</dbReference>
<feature type="transmembrane region" description="Helical" evidence="6">
    <location>
        <begin position="87"/>
        <end position="106"/>
    </location>
</feature>
<comment type="subcellular location">
    <subcellularLocation>
        <location evidence="1">Membrane</location>
        <topology evidence="1">Multi-pass membrane protein</topology>
    </subcellularLocation>
</comment>
<feature type="domain" description="ResB-like" evidence="7">
    <location>
        <begin position="35"/>
        <end position="700"/>
    </location>
</feature>